<protein>
    <submittedName>
        <fullName evidence="1">Uncharacterized protein</fullName>
    </submittedName>
</protein>
<sequence length="296" mass="34883">MLNSKENIDEFLKSISNETLGLYNQSEIENSSDSAFYVQHEVPEPLIIIELITEEYDYKKEINEYRNNGAAFFAYYYTEEYKCFSKYLKIAQIFDSLSVENKIRHELNNNCLIYALQQATINEKVVDLYCVHCYSRYQKIKLIDKVSKSCNIRIQIKNEELKRKDHANTIMIYIGSDNEEATEISMYLFRDSNMKGDHYFLDKNITITPFYLKNRVEMNKWALDHNKPIESLFNKQRKKGNSYLTNPGAKSNIKLSELILYIRDNNGFKPYSLSDVLHLPSDLSDYVNNQSNHWII</sequence>
<dbReference type="GeneID" id="14883021"/>
<evidence type="ECO:0000313" key="2">
    <source>
        <dbReference type="Proteomes" id="UP000014680"/>
    </source>
</evidence>
<evidence type="ECO:0000313" key="1">
    <source>
        <dbReference type="EMBL" id="ELP84044.1"/>
    </source>
</evidence>
<reference evidence="1 2" key="1">
    <citation type="submission" date="2012-10" db="EMBL/GenBank/DDBJ databases">
        <authorList>
            <person name="Zafar N."/>
            <person name="Inman J."/>
            <person name="Hall N."/>
            <person name="Lorenzi H."/>
            <person name="Caler E."/>
        </authorList>
    </citation>
    <scope>NUCLEOTIDE SEQUENCE [LARGE SCALE GENOMIC DNA]</scope>
    <source>
        <strain evidence="1 2">IP1</strain>
    </source>
</reference>
<dbReference type="VEuPathDB" id="AmoebaDB:EIN_156840"/>
<gene>
    <name evidence="1" type="ORF">EIN_156840</name>
</gene>
<dbReference type="OrthoDB" id="10265614at2759"/>
<name>L7FLL0_ENTIV</name>
<dbReference type="KEGG" id="eiv:EIN_156840"/>
<accession>L7FLL0</accession>
<dbReference type="RefSeq" id="XP_004183390.1">
    <property type="nucleotide sequence ID" value="XM_004183342.1"/>
</dbReference>
<organism evidence="1 2">
    <name type="scientific">Entamoeba invadens IP1</name>
    <dbReference type="NCBI Taxonomy" id="370355"/>
    <lineage>
        <taxon>Eukaryota</taxon>
        <taxon>Amoebozoa</taxon>
        <taxon>Evosea</taxon>
        <taxon>Archamoebae</taxon>
        <taxon>Mastigamoebida</taxon>
        <taxon>Entamoebidae</taxon>
        <taxon>Entamoeba</taxon>
    </lineage>
</organism>
<proteinExistence type="predicted"/>
<dbReference type="AlphaFoldDB" id="L7FLL0"/>
<dbReference type="EMBL" id="KB207174">
    <property type="protein sequence ID" value="ELP84044.1"/>
    <property type="molecule type" value="Genomic_DNA"/>
</dbReference>
<dbReference type="Proteomes" id="UP000014680">
    <property type="component" value="Unassembled WGS sequence"/>
</dbReference>
<keyword evidence="2" id="KW-1185">Reference proteome</keyword>